<evidence type="ECO:0000313" key="2">
    <source>
        <dbReference type="Proteomes" id="UP000789759"/>
    </source>
</evidence>
<comment type="caution">
    <text evidence="1">The sequence shown here is derived from an EMBL/GenBank/DDBJ whole genome shotgun (WGS) entry which is preliminary data.</text>
</comment>
<dbReference type="AlphaFoldDB" id="A0A9N9GZL2"/>
<dbReference type="OrthoDB" id="5330842at2759"/>
<reference evidence="1" key="1">
    <citation type="submission" date="2021-06" db="EMBL/GenBank/DDBJ databases">
        <authorList>
            <person name="Kallberg Y."/>
            <person name="Tangrot J."/>
            <person name="Rosling A."/>
        </authorList>
    </citation>
    <scope>NUCLEOTIDE SEQUENCE</scope>
    <source>
        <strain evidence="1">FL966</strain>
    </source>
</reference>
<accession>A0A9N9GZL2</accession>
<organism evidence="1 2">
    <name type="scientific">Cetraspora pellucida</name>
    <dbReference type="NCBI Taxonomy" id="1433469"/>
    <lineage>
        <taxon>Eukaryota</taxon>
        <taxon>Fungi</taxon>
        <taxon>Fungi incertae sedis</taxon>
        <taxon>Mucoromycota</taxon>
        <taxon>Glomeromycotina</taxon>
        <taxon>Glomeromycetes</taxon>
        <taxon>Diversisporales</taxon>
        <taxon>Gigasporaceae</taxon>
        <taxon>Cetraspora</taxon>
    </lineage>
</organism>
<dbReference type="Proteomes" id="UP000789759">
    <property type="component" value="Unassembled WGS sequence"/>
</dbReference>
<gene>
    <name evidence="1" type="ORF">CPELLU_LOCUS8877</name>
</gene>
<name>A0A9N9GZL2_9GLOM</name>
<proteinExistence type="predicted"/>
<keyword evidence="2" id="KW-1185">Reference proteome</keyword>
<protein>
    <submittedName>
        <fullName evidence="1">2589_t:CDS:1</fullName>
    </submittedName>
</protein>
<dbReference type="EMBL" id="CAJVQA010006479">
    <property type="protein sequence ID" value="CAG8641422.1"/>
    <property type="molecule type" value="Genomic_DNA"/>
</dbReference>
<evidence type="ECO:0000313" key="1">
    <source>
        <dbReference type="EMBL" id="CAG8641422.1"/>
    </source>
</evidence>
<sequence length="402" mass="46523">MSVTFLSVTFSTSLKITPAISSDVMSTAFPDAMSTILLDVMSVASMNIRPIFLASVDISPLVVTTLNLLPDEKRCLFYNVKGLLEIPIDDFDNNRIKQSKAIRTLVENEVIKNYSPPEITAAIKEYAAIKLDLGASVGYLVENYDVPQQFTKDSMHKTNRYNWHLFTLYICDTFEYWNVEAHFFVSNEDENTIAKALLIINNKYCRWSPCYMLLDQSNIEAKSIRQVFPSIIAGAMHSIVNVDCKKRSDSENATFDYHIKKVSAYGVEDKILKEIYKFPLSFQHLLIKEACAVINRLEKRKGHIFYEHMYGNNLLTADVWKKFQEMFEESGFEVYISWESLVKYVQSEQQRSAENRRIAVIELTERVHDKYWYIEEMSNIERVESYISILEASLNPIILQFN</sequence>